<accession>A0A0C3XEI9</accession>
<feature type="domain" description="EamA" evidence="7">
    <location>
        <begin position="198"/>
        <end position="335"/>
    </location>
</feature>
<keyword evidence="4 6" id="KW-1133">Transmembrane helix</keyword>
<name>G7K3Z2_MEDTR</name>
<dbReference type="GO" id="GO:0005886">
    <property type="term" value="C:plasma membrane"/>
    <property type="evidence" value="ECO:0000318"/>
    <property type="project" value="GO_Central"/>
</dbReference>
<dbReference type="Pfam" id="PF00892">
    <property type="entry name" value="EamA"/>
    <property type="match status" value="2"/>
</dbReference>
<dbReference type="EMBL" id="CM001221">
    <property type="protein sequence ID" value="AES95424.2"/>
    <property type="molecule type" value="Genomic_DNA"/>
</dbReference>
<accession>G7K3Z2</accession>
<feature type="transmembrane region" description="Helical" evidence="6">
    <location>
        <begin position="230"/>
        <end position="249"/>
    </location>
</feature>
<evidence type="ECO:0000256" key="6">
    <source>
        <dbReference type="SAM" id="Phobius"/>
    </source>
</evidence>
<organism evidence="8 10">
    <name type="scientific">Medicago truncatula</name>
    <name type="common">Barrel medic</name>
    <name type="synonym">Medicago tribuloides</name>
    <dbReference type="NCBI Taxonomy" id="3880"/>
    <lineage>
        <taxon>Eukaryota</taxon>
        <taxon>Viridiplantae</taxon>
        <taxon>Streptophyta</taxon>
        <taxon>Embryophyta</taxon>
        <taxon>Tracheophyta</taxon>
        <taxon>Spermatophyta</taxon>
        <taxon>Magnoliopsida</taxon>
        <taxon>eudicotyledons</taxon>
        <taxon>Gunneridae</taxon>
        <taxon>Pentapetalae</taxon>
        <taxon>rosids</taxon>
        <taxon>fabids</taxon>
        <taxon>Fabales</taxon>
        <taxon>Fabaceae</taxon>
        <taxon>Papilionoideae</taxon>
        <taxon>50 kb inversion clade</taxon>
        <taxon>NPAAA clade</taxon>
        <taxon>Hologalegina</taxon>
        <taxon>IRL clade</taxon>
        <taxon>Trifolieae</taxon>
        <taxon>Medicago</taxon>
    </lineage>
</organism>
<dbReference type="GO" id="GO:0022857">
    <property type="term" value="F:transmembrane transporter activity"/>
    <property type="evidence" value="ECO:0007669"/>
    <property type="project" value="InterPro"/>
</dbReference>
<gene>
    <name evidence="8" type="ordered locus">MTR_5g025330</name>
</gene>
<dbReference type="InterPro" id="IPR037185">
    <property type="entry name" value="EmrE-like"/>
</dbReference>
<comment type="subcellular location">
    <subcellularLocation>
        <location evidence="1">Membrane</location>
        <topology evidence="1">Multi-pass membrane protein</topology>
    </subcellularLocation>
</comment>
<comment type="similarity">
    <text evidence="2">Belongs to the drug/metabolite transporter (DMT) superfamily. Plant drug/metabolite exporter (P-DME) (TC 2.A.7.4) family.</text>
</comment>
<feature type="transmembrane region" description="Helical" evidence="6">
    <location>
        <begin position="459"/>
        <end position="480"/>
    </location>
</feature>
<reference evidence="8 10" key="2">
    <citation type="journal article" date="2014" name="BMC Genomics">
        <title>An improved genome release (version Mt4.0) for the model legume Medicago truncatula.</title>
        <authorList>
            <person name="Tang H."/>
            <person name="Krishnakumar V."/>
            <person name="Bidwell S."/>
            <person name="Rosen B."/>
            <person name="Chan A."/>
            <person name="Zhou S."/>
            <person name="Gentzbittel L."/>
            <person name="Childs K.L."/>
            <person name="Yandell M."/>
            <person name="Gundlach H."/>
            <person name="Mayer K.F."/>
            <person name="Schwartz D.C."/>
            <person name="Town C.D."/>
        </authorList>
    </citation>
    <scope>GENOME REANNOTATION</scope>
    <source>
        <strain evidence="9 10">cv. Jemalong A17</strain>
    </source>
</reference>
<dbReference type="HOGENOM" id="CLU_478500_0_0_1"/>
<dbReference type="SUPFAM" id="SSF103481">
    <property type="entry name" value="Multidrug resistance efflux transporter EmrE"/>
    <property type="match status" value="2"/>
</dbReference>
<dbReference type="EnsemblPlants" id="AES95424">
    <property type="protein sequence ID" value="AES95424"/>
    <property type="gene ID" value="MTR_5g025330"/>
</dbReference>
<dbReference type="InterPro" id="IPR000620">
    <property type="entry name" value="EamA_dom"/>
</dbReference>
<evidence type="ECO:0000256" key="4">
    <source>
        <dbReference type="ARBA" id="ARBA00022989"/>
    </source>
</evidence>
<dbReference type="eggNOG" id="ENOG502QUHA">
    <property type="taxonomic scope" value="Eukaryota"/>
</dbReference>
<dbReference type="PANTHER" id="PTHR31218">
    <property type="entry name" value="WAT1-RELATED PROTEIN"/>
    <property type="match status" value="1"/>
</dbReference>
<feature type="transmembrane region" description="Helical" evidence="6">
    <location>
        <begin position="101"/>
        <end position="121"/>
    </location>
</feature>
<proteinExistence type="inferred from homology"/>
<dbReference type="AlphaFoldDB" id="G7K3Z2"/>
<reference evidence="9" key="3">
    <citation type="submission" date="2015-04" db="UniProtKB">
        <authorList>
            <consortium name="EnsemblPlants"/>
        </authorList>
    </citation>
    <scope>IDENTIFICATION</scope>
    <source>
        <strain evidence="9">cv. Jemalong A17</strain>
    </source>
</reference>
<feature type="transmembrane region" description="Helical" evidence="6">
    <location>
        <begin position="545"/>
        <end position="562"/>
    </location>
</feature>
<dbReference type="InterPro" id="IPR030184">
    <property type="entry name" value="WAT1-related"/>
</dbReference>
<evidence type="ECO:0000256" key="5">
    <source>
        <dbReference type="ARBA" id="ARBA00023136"/>
    </source>
</evidence>
<reference evidence="8 10" key="1">
    <citation type="journal article" date="2011" name="Nature">
        <title>The Medicago genome provides insight into the evolution of rhizobial symbioses.</title>
        <authorList>
            <person name="Young N.D."/>
            <person name="Debelle F."/>
            <person name="Oldroyd G.E."/>
            <person name="Geurts R."/>
            <person name="Cannon S.B."/>
            <person name="Udvardi M.K."/>
            <person name="Benedito V.A."/>
            <person name="Mayer K.F."/>
            <person name="Gouzy J."/>
            <person name="Schoof H."/>
            <person name="Van de Peer Y."/>
            <person name="Proost S."/>
            <person name="Cook D.R."/>
            <person name="Meyers B.C."/>
            <person name="Spannagl M."/>
            <person name="Cheung F."/>
            <person name="De Mita S."/>
            <person name="Krishnakumar V."/>
            <person name="Gundlach H."/>
            <person name="Zhou S."/>
            <person name="Mudge J."/>
            <person name="Bharti A.K."/>
            <person name="Murray J.D."/>
            <person name="Naoumkina M.A."/>
            <person name="Rosen B."/>
            <person name="Silverstein K.A."/>
            <person name="Tang H."/>
            <person name="Rombauts S."/>
            <person name="Zhao P.X."/>
            <person name="Zhou P."/>
            <person name="Barbe V."/>
            <person name="Bardou P."/>
            <person name="Bechner M."/>
            <person name="Bellec A."/>
            <person name="Berger A."/>
            <person name="Berges H."/>
            <person name="Bidwell S."/>
            <person name="Bisseling T."/>
            <person name="Choisne N."/>
            <person name="Couloux A."/>
            <person name="Denny R."/>
            <person name="Deshpande S."/>
            <person name="Dai X."/>
            <person name="Doyle J.J."/>
            <person name="Dudez A.M."/>
            <person name="Farmer A.D."/>
            <person name="Fouteau S."/>
            <person name="Franken C."/>
            <person name="Gibelin C."/>
            <person name="Gish J."/>
            <person name="Goldstein S."/>
            <person name="Gonzalez A.J."/>
            <person name="Green P.J."/>
            <person name="Hallab A."/>
            <person name="Hartog M."/>
            <person name="Hua A."/>
            <person name="Humphray S.J."/>
            <person name="Jeong D.H."/>
            <person name="Jing Y."/>
            <person name="Jocker A."/>
            <person name="Kenton S.M."/>
            <person name="Kim D.J."/>
            <person name="Klee K."/>
            <person name="Lai H."/>
            <person name="Lang C."/>
            <person name="Lin S."/>
            <person name="Macmil S.L."/>
            <person name="Magdelenat G."/>
            <person name="Matthews L."/>
            <person name="McCorrison J."/>
            <person name="Monaghan E.L."/>
            <person name="Mun J.H."/>
            <person name="Najar F.Z."/>
            <person name="Nicholson C."/>
            <person name="Noirot C."/>
            <person name="O'Bleness M."/>
            <person name="Paule C.R."/>
            <person name="Poulain J."/>
            <person name="Prion F."/>
            <person name="Qin B."/>
            <person name="Qu C."/>
            <person name="Retzel E.F."/>
            <person name="Riddle C."/>
            <person name="Sallet E."/>
            <person name="Samain S."/>
            <person name="Samson N."/>
            <person name="Sanders I."/>
            <person name="Saurat O."/>
            <person name="Scarpelli C."/>
            <person name="Schiex T."/>
            <person name="Segurens B."/>
            <person name="Severin A.J."/>
            <person name="Sherrier D.J."/>
            <person name="Shi R."/>
            <person name="Sims S."/>
            <person name="Singer S.R."/>
            <person name="Sinharoy S."/>
            <person name="Sterck L."/>
            <person name="Viollet A."/>
            <person name="Wang B.B."/>
            <person name="Wang K."/>
            <person name="Wang M."/>
            <person name="Wang X."/>
            <person name="Warfsmann J."/>
            <person name="Weissenbach J."/>
            <person name="White D.D."/>
            <person name="White J.D."/>
            <person name="Wiley G.B."/>
            <person name="Wincker P."/>
            <person name="Xing Y."/>
            <person name="Yang L."/>
            <person name="Yao Z."/>
            <person name="Ying F."/>
            <person name="Zhai J."/>
            <person name="Zhou L."/>
            <person name="Zuber A."/>
            <person name="Denarie J."/>
            <person name="Dixon R.A."/>
            <person name="May G.D."/>
            <person name="Schwartz D.C."/>
            <person name="Rogers J."/>
            <person name="Quetier F."/>
            <person name="Town C.D."/>
            <person name="Roe B.A."/>
        </authorList>
    </citation>
    <scope>NUCLEOTIDE SEQUENCE [LARGE SCALE GENOMIC DNA]</scope>
    <source>
        <strain evidence="8">A17</strain>
        <strain evidence="9 10">cv. Jemalong A17</strain>
    </source>
</reference>
<protein>
    <submittedName>
        <fullName evidence="8">Nodulin MtN21/EamA-like transporter family protein</fullName>
    </submittedName>
</protein>
<feature type="transmembrane region" description="Helical" evidence="6">
    <location>
        <begin position="12"/>
        <end position="32"/>
    </location>
</feature>
<feature type="transmembrane region" description="Helical" evidence="6">
    <location>
        <begin position="316"/>
        <end position="334"/>
    </location>
</feature>
<dbReference type="Proteomes" id="UP000002051">
    <property type="component" value="Chromosome 5"/>
</dbReference>
<evidence type="ECO:0000256" key="3">
    <source>
        <dbReference type="ARBA" id="ARBA00022692"/>
    </source>
</evidence>
<keyword evidence="3 6" id="KW-0812">Transmembrane</keyword>
<feature type="transmembrane region" description="Helical" evidence="6">
    <location>
        <begin position="72"/>
        <end position="95"/>
    </location>
</feature>
<evidence type="ECO:0000313" key="8">
    <source>
        <dbReference type="EMBL" id="AES95424.2"/>
    </source>
</evidence>
<evidence type="ECO:0000259" key="7">
    <source>
        <dbReference type="Pfam" id="PF00892"/>
    </source>
</evidence>
<sequence length="570" mass="63374">MAMGGDMWKAHMSMALVQLLYGGYHVITKVALNVGVNQLVFCFYRDLLALFIISPIAFFKERQTRPPITKKLLMSFFFLGLTGIFGNQLLFLIGLSYTNPTYAAALQPAIPVFTFLFAVIIGVERVNLKSSEGLAKVGGTLICVSGAVLMVLYRGPSLIGYTELVVIPQNDISVGGQPEPSGWLISGLQNLGLDNFELGVVFLIGNTMCMAAFLTILAPVLKKYPANLSVTAYSFFFGVVLMAIVSLFMTDLSSDWILTQPEILAVVYAGTIASAFNYAVISWCNKILGPALVSLYNPLQPGFSALLSQIFLGSPIYLGSIIGGSLIIAGLYIVTWASYKEKQGIVEITSHDSWFSEPLIHEKSAHQIDHILPGSSSASSNTKIYDSFTDNEAFFRLYKNIMWRWIDLLPSCRFTMHDKHIKDVKKGTSMEMQHKIKIMQCDQYVYWHINDDYSNGLKYIFYTNSYVITLLNILLINSAYKTNKYISSLVKVIGVTSTKMMLSNICLCNLSVREVKMTISTQYTSHILEGRTCLSLPAPNPFEQGHVWISSLFGLIILELIGRHFSSKKC</sequence>
<evidence type="ECO:0000256" key="2">
    <source>
        <dbReference type="ARBA" id="ARBA00007635"/>
    </source>
</evidence>
<evidence type="ECO:0000313" key="9">
    <source>
        <dbReference type="EnsemblPlants" id="AES95424"/>
    </source>
</evidence>
<dbReference type="PaxDb" id="3880-AES95424"/>
<feature type="transmembrane region" description="Helical" evidence="6">
    <location>
        <begin position="198"/>
        <end position="218"/>
    </location>
</feature>
<keyword evidence="5 6" id="KW-0472">Membrane</keyword>
<evidence type="ECO:0000313" key="10">
    <source>
        <dbReference type="Proteomes" id="UP000002051"/>
    </source>
</evidence>
<evidence type="ECO:0000256" key="1">
    <source>
        <dbReference type="ARBA" id="ARBA00004141"/>
    </source>
</evidence>
<feature type="transmembrane region" description="Helical" evidence="6">
    <location>
        <begin position="133"/>
        <end position="153"/>
    </location>
</feature>
<keyword evidence="10" id="KW-1185">Reference proteome</keyword>
<feature type="domain" description="EamA" evidence="7">
    <location>
        <begin position="11"/>
        <end position="150"/>
    </location>
</feature>